<feature type="transmembrane region" description="Helical" evidence="1">
    <location>
        <begin position="36"/>
        <end position="53"/>
    </location>
</feature>
<keyword evidence="3" id="KW-1185">Reference proteome</keyword>
<evidence type="ECO:0000256" key="1">
    <source>
        <dbReference type="SAM" id="Phobius"/>
    </source>
</evidence>
<sequence length="304" mass="35150">MFFFEQFPWYNMLVWLVVLAILIVLNELVRRSKRASVLLFICLPMVLTVFWYLNRDNEITSWFTWIKVYSALLGSLIFMGVRFSHLHNKYRWYKGFVAAILAVNILEAVVREFQVGLVGFEGMVDGMYYISGGWNYLNAVAGLLNLLLICGWVGIKASDSQCKDMVWHDQSTLYIIAYGIWNIAYVYACAPGNAFYSGFGLNIAATIPALLWAKGTWMQTRAHTLSFWMIWVMTFPYFFAEGSVFNVTVSYNPIANWSLSIISLVLNMVLACWQVYRIIKYRLHPFKNEIWSEFSSSLIHKQVG</sequence>
<keyword evidence="1" id="KW-0472">Membrane</keyword>
<dbReference type="InterPro" id="IPR043747">
    <property type="entry name" value="DUF5692"/>
</dbReference>
<dbReference type="Proteomes" id="UP000199300">
    <property type="component" value="Unassembled WGS sequence"/>
</dbReference>
<gene>
    <name evidence="2" type="ORF">SAMN04488134_103302</name>
</gene>
<protein>
    <submittedName>
        <fullName evidence="2">Uncharacterized protein</fullName>
    </submittedName>
</protein>
<dbReference type="OrthoDB" id="7054801at2"/>
<dbReference type="AlphaFoldDB" id="A0A1H8LRW8"/>
<feature type="transmembrane region" description="Helical" evidence="1">
    <location>
        <begin position="225"/>
        <end position="245"/>
    </location>
</feature>
<dbReference type="RefSeq" id="WP_091496251.1">
    <property type="nucleotide sequence ID" value="NZ_FODJ01000003.1"/>
</dbReference>
<proteinExistence type="predicted"/>
<accession>A0A1H8LRW8</accession>
<dbReference type="STRING" id="872970.SAMN04488134_103302"/>
<evidence type="ECO:0000313" key="2">
    <source>
        <dbReference type="EMBL" id="SEO07841.1"/>
    </source>
</evidence>
<feature type="transmembrane region" description="Helical" evidence="1">
    <location>
        <begin position="12"/>
        <end position="29"/>
    </location>
</feature>
<dbReference type="Pfam" id="PF18948">
    <property type="entry name" value="DUF5692"/>
    <property type="match status" value="1"/>
</dbReference>
<name>A0A1H8LRW8_9BACI</name>
<keyword evidence="1" id="KW-0812">Transmembrane</keyword>
<feature type="transmembrane region" description="Helical" evidence="1">
    <location>
        <begin position="133"/>
        <end position="155"/>
    </location>
</feature>
<feature type="transmembrane region" description="Helical" evidence="1">
    <location>
        <begin position="59"/>
        <end position="81"/>
    </location>
</feature>
<dbReference type="EMBL" id="FODJ01000003">
    <property type="protein sequence ID" value="SEO07841.1"/>
    <property type="molecule type" value="Genomic_DNA"/>
</dbReference>
<feature type="transmembrane region" description="Helical" evidence="1">
    <location>
        <begin position="257"/>
        <end position="276"/>
    </location>
</feature>
<evidence type="ECO:0000313" key="3">
    <source>
        <dbReference type="Proteomes" id="UP000199300"/>
    </source>
</evidence>
<organism evidence="2 3">
    <name type="scientific">Amphibacillus marinus</name>
    <dbReference type="NCBI Taxonomy" id="872970"/>
    <lineage>
        <taxon>Bacteria</taxon>
        <taxon>Bacillati</taxon>
        <taxon>Bacillota</taxon>
        <taxon>Bacilli</taxon>
        <taxon>Bacillales</taxon>
        <taxon>Bacillaceae</taxon>
        <taxon>Amphibacillus</taxon>
    </lineage>
</organism>
<feature type="transmembrane region" description="Helical" evidence="1">
    <location>
        <begin position="167"/>
        <end position="188"/>
    </location>
</feature>
<keyword evidence="1" id="KW-1133">Transmembrane helix</keyword>
<feature type="transmembrane region" description="Helical" evidence="1">
    <location>
        <begin position="194"/>
        <end position="213"/>
    </location>
</feature>
<reference evidence="2 3" key="1">
    <citation type="submission" date="2016-10" db="EMBL/GenBank/DDBJ databases">
        <authorList>
            <person name="de Groot N.N."/>
        </authorList>
    </citation>
    <scope>NUCLEOTIDE SEQUENCE [LARGE SCALE GENOMIC DNA]</scope>
    <source>
        <strain evidence="2 3">CGMCC 1.10434</strain>
    </source>
</reference>